<dbReference type="EMBL" id="ATMH01010132">
    <property type="protein sequence ID" value="EPY18070.1"/>
    <property type="molecule type" value="Genomic_DNA"/>
</dbReference>
<evidence type="ECO:0000313" key="2">
    <source>
        <dbReference type="EMBL" id="EPY18070.1"/>
    </source>
</evidence>
<feature type="region of interest" description="Disordered" evidence="1">
    <location>
        <begin position="1"/>
        <end position="49"/>
    </location>
</feature>
<comment type="caution">
    <text evidence="2">The sequence shown here is derived from an EMBL/GenBank/DDBJ whole genome shotgun (WGS) entry which is preliminary data.</text>
</comment>
<reference evidence="2 3" key="1">
    <citation type="journal article" date="2013" name="PLoS ONE">
        <title>Predicting the Proteins of Angomonas deanei, Strigomonas culicis and Their Respective Endosymbionts Reveals New Aspects of the Trypanosomatidae Family.</title>
        <authorList>
            <person name="Motta M.C."/>
            <person name="Martins A.C."/>
            <person name="de Souza S.S."/>
            <person name="Catta-Preta C.M."/>
            <person name="Silva R."/>
            <person name="Klein C.C."/>
            <person name="de Almeida L.G."/>
            <person name="de Lima Cunha O."/>
            <person name="Ciapina L.P."/>
            <person name="Brocchi M."/>
            <person name="Colabardini A.C."/>
            <person name="de Araujo Lima B."/>
            <person name="Machado C.R."/>
            <person name="de Almeida Soares C.M."/>
            <person name="Probst C.M."/>
            <person name="de Menezes C.B."/>
            <person name="Thompson C.E."/>
            <person name="Bartholomeu D.C."/>
            <person name="Gradia D.F."/>
            <person name="Pavoni D.P."/>
            <person name="Grisard E.C."/>
            <person name="Fantinatti-Garboggini F."/>
            <person name="Marchini F.K."/>
            <person name="Rodrigues-Luiz G.F."/>
            <person name="Wagner G."/>
            <person name="Goldman G.H."/>
            <person name="Fietto J.L."/>
            <person name="Elias M.C."/>
            <person name="Goldman M.H."/>
            <person name="Sagot M.F."/>
            <person name="Pereira M."/>
            <person name="Stoco P.H."/>
            <person name="de Mendonca-Neto R.P."/>
            <person name="Teixeira S.M."/>
            <person name="Maciel T.E."/>
            <person name="de Oliveira Mendes T.A."/>
            <person name="Urmenyi T.P."/>
            <person name="de Souza W."/>
            <person name="Schenkman S."/>
            <person name="de Vasconcelos A.T."/>
        </authorList>
    </citation>
    <scope>NUCLEOTIDE SEQUENCE [LARGE SCALE GENOMIC DNA]</scope>
</reference>
<name>S9V5C1_9TRYP</name>
<dbReference type="Proteomes" id="UP000015354">
    <property type="component" value="Unassembled WGS sequence"/>
</dbReference>
<evidence type="ECO:0000256" key="1">
    <source>
        <dbReference type="SAM" id="MobiDB-lite"/>
    </source>
</evidence>
<protein>
    <submittedName>
        <fullName evidence="2">Uncharacterized protein</fullName>
    </submittedName>
</protein>
<keyword evidence="3" id="KW-1185">Reference proteome</keyword>
<gene>
    <name evidence="2" type="ORF">STCU_10208</name>
</gene>
<proteinExistence type="predicted"/>
<sequence length="136" mass="15650">MLQRLQTDKEAEVRDAARVSKEEVDKTERENRREDHRDSKEDVEDAEREKCEQAMLDIAKETDKTERRSKLRNLLKSERDKGLADIHTVNVRQMKTPLKNKVGCPSLPKIAVANRTPDNKVAAMGSSSLSSHRRRL</sequence>
<feature type="compositionally biased region" description="Basic and acidic residues" evidence="1">
    <location>
        <begin position="1"/>
        <end position="40"/>
    </location>
</feature>
<organism evidence="2 3">
    <name type="scientific">Strigomonas culicis</name>
    <dbReference type="NCBI Taxonomy" id="28005"/>
    <lineage>
        <taxon>Eukaryota</taxon>
        <taxon>Discoba</taxon>
        <taxon>Euglenozoa</taxon>
        <taxon>Kinetoplastea</taxon>
        <taxon>Metakinetoplastina</taxon>
        <taxon>Trypanosomatida</taxon>
        <taxon>Trypanosomatidae</taxon>
        <taxon>Strigomonadinae</taxon>
        <taxon>Strigomonas</taxon>
    </lineage>
</organism>
<dbReference type="AlphaFoldDB" id="S9V5C1"/>
<accession>S9V5C1</accession>
<evidence type="ECO:0000313" key="3">
    <source>
        <dbReference type="Proteomes" id="UP000015354"/>
    </source>
</evidence>